<feature type="domain" description="Major facilitator superfamily (MFS) profile" evidence="7">
    <location>
        <begin position="13"/>
        <end position="408"/>
    </location>
</feature>
<dbReference type="PANTHER" id="PTHR43124:SF3">
    <property type="entry name" value="CHLORAMPHENICOL EFFLUX PUMP RV0191"/>
    <property type="match status" value="1"/>
</dbReference>
<evidence type="ECO:0000256" key="1">
    <source>
        <dbReference type="ARBA" id="ARBA00004651"/>
    </source>
</evidence>
<dbReference type="GO" id="GO:0022857">
    <property type="term" value="F:transmembrane transporter activity"/>
    <property type="evidence" value="ECO:0007669"/>
    <property type="project" value="InterPro"/>
</dbReference>
<evidence type="ECO:0000256" key="4">
    <source>
        <dbReference type="ARBA" id="ARBA00022989"/>
    </source>
</evidence>
<keyword evidence="4 6" id="KW-1133">Transmembrane helix</keyword>
<dbReference type="RefSeq" id="WP_040199575.1">
    <property type="nucleotide sequence ID" value="NZ_CP010311.1"/>
</dbReference>
<dbReference type="GO" id="GO:0005886">
    <property type="term" value="C:plasma membrane"/>
    <property type="evidence" value="ECO:0007669"/>
    <property type="project" value="UniProtKB-SubCell"/>
</dbReference>
<reference evidence="8 9" key="1">
    <citation type="journal article" date="2015" name="Genome Announc.">
        <title>Genomes of Geoalkalibacter ferrihydriticus Z-0531T and Geoalkalibacter subterraneus Red1T, Two Haloalkaliphilic Metal-Reducing Deltaproteobacteria.</title>
        <authorList>
            <person name="Badalamenti J.P."/>
            <person name="Krajmalnik-Brown R."/>
            <person name="Torres C.I."/>
            <person name="Bond D.R."/>
        </authorList>
    </citation>
    <scope>NUCLEOTIDE SEQUENCE [LARGE SCALE GENOMIC DNA]</scope>
    <source>
        <strain evidence="8 9">Red1</strain>
    </source>
</reference>
<dbReference type="Gene3D" id="1.20.1250.20">
    <property type="entry name" value="MFS general substrate transporter like domains"/>
    <property type="match status" value="1"/>
</dbReference>
<dbReference type="PROSITE" id="PS50850">
    <property type="entry name" value="MFS"/>
    <property type="match status" value="1"/>
</dbReference>
<accession>A0A0B5FRB0</accession>
<keyword evidence="9" id="KW-1185">Reference proteome</keyword>
<keyword evidence="3 6" id="KW-0812">Transmembrane</keyword>
<feature type="transmembrane region" description="Helical" evidence="6">
    <location>
        <begin position="12"/>
        <end position="31"/>
    </location>
</feature>
<comment type="subcellular location">
    <subcellularLocation>
        <location evidence="1">Cell membrane</location>
        <topology evidence="1">Multi-pass membrane protein</topology>
    </subcellularLocation>
</comment>
<feature type="transmembrane region" description="Helical" evidence="6">
    <location>
        <begin position="79"/>
        <end position="98"/>
    </location>
</feature>
<evidence type="ECO:0000313" key="9">
    <source>
        <dbReference type="Proteomes" id="UP000035036"/>
    </source>
</evidence>
<dbReference type="InterPro" id="IPR050189">
    <property type="entry name" value="MFS_Efflux_Transporters"/>
</dbReference>
<dbReference type="STRING" id="483547.GSUB_05290"/>
<dbReference type="EMBL" id="CP010311">
    <property type="protein sequence ID" value="AJF06096.1"/>
    <property type="molecule type" value="Genomic_DNA"/>
</dbReference>
<evidence type="ECO:0000313" key="8">
    <source>
        <dbReference type="EMBL" id="AJF06096.1"/>
    </source>
</evidence>
<keyword evidence="5 6" id="KW-0472">Membrane</keyword>
<dbReference type="Pfam" id="PF07690">
    <property type="entry name" value="MFS_1"/>
    <property type="match status" value="1"/>
</dbReference>
<dbReference type="SUPFAM" id="SSF103473">
    <property type="entry name" value="MFS general substrate transporter"/>
    <property type="match status" value="1"/>
</dbReference>
<evidence type="ECO:0000256" key="3">
    <source>
        <dbReference type="ARBA" id="ARBA00022692"/>
    </source>
</evidence>
<feature type="transmembrane region" description="Helical" evidence="6">
    <location>
        <begin position="251"/>
        <end position="274"/>
    </location>
</feature>
<dbReference type="HOGENOM" id="CLU_056365_1_0_7"/>
<dbReference type="OrthoDB" id="5412728at2"/>
<feature type="transmembrane region" description="Helical" evidence="6">
    <location>
        <begin position="309"/>
        <end position="336"/>
    </location>
</feature>
<feature type="transmembrane region" description="Helical" evidence="6">
    <location>
        <begin position="381"/>
        <end position="401"/>
    </location>
</feature>
<feature type="transmembrane region" description="Helical" evidence="6">
    <location>
        <begin position="286"/>
        <end position="303"/>
    </location>
</feature>
<evidence type="ECO:0000256" key="2">
    <source>
        <dbReference type="ARBA" id="ARBA00022475"/>
    </source>
</evidence>
<proteinExistence type="predicted"/>
<feature type="transmembrane region" description="Helical" evidence="6">
    <location>
        <begin position="165"/>
        <end position="185"/>
    </location>
</feature>
<dbReference type="Proteomes" id="UP000035036">
    <property type="component" value="Chromosome"/>
</dbReference>
<dbReference type="AlphaFoldDB" id="A0A0B5FRB0"/>
<dbReference type="KEGG" id="gsb:GSUB_05290"/>
<dbReference type="InterPro" id="IPR036259">
    <property type="entry name" value="MFS_trans_sf"/>
</dbReference>
<organism evidence="8 9">
    <name type="scientific">Geoalkalibacter subterraneus</name>
    <dbReference type="NCBI Taxonomy" id="483547"/>
    <lineage>
        <taxon>Bacteria</taxon>
        <taxon>Pseudomonadati</taxon>
        <taxon>Thermodesulfobacteriota</taxon>
        <taxon>Desulfuromonadia</taxon>
        <taxon>Desulfuromonadales</taxon>
        <taxon>Geoalkalibacteraceae</taxon>
        <taxon>Geoalkalibacter</taxon>
    </lineage>
</organism>
<dbReference type="InterPro" id="IPR020846">
    <property type="entry name" value="MFS_dom"/>
</dbReference>
<protein>
    <recommendedName>
        <fullName evidence="7">Major facilitator superfamily (MFS) profile domain-containing protein</fullName>
    </recommendedName>
</protein>
<feature type="transmembrane region" description="Helical" evidence="6">
    <location>
        <begin position="348"/>
        <end position="369"/>
    </location>
</feature>
<name>A0A0B5FRB0_9BACT</name>
<evidence type="ECO:0000256" key="6">
    <source>
        <dbReference type="SAM" id="Phobius"/>
    </source>
</evidence>
<gene>
    <name evidence="8" type="ORF">GSUB_05290</name>
</gene>
<feature type="transmembrane region" description="Helical" evidence="6">
    <location>
        <begin position="51"/>
        <end position="70"/>
    </location>
</feature>
<evidence type="ECO:0000256" key="5">
    <source>
        <dbReference type="ARBA" id="ARBA00023136"/>
    </source>
</evidence>
<feature type="transmembrane region" description="Helical" evidence="6">
    <location>
        <begin position="104"/>
        <end position="127"/>
    </location>
</feature>
<feature type="transmembrane region" description="Helical" evidence="6">
    <location>
        <begin position="214"/>
        <end position="231"/>
    </location>
</feature>
<dbReference type="InterPro" id="IPR011701">
    <property type="entry name" value="MFS"/>
</dbReference>
<sequence length="408" mass="42950">MKTLVERLSPSRLVLLVCTAEILSMTGFATYPALLPRLRAEWDMSNSEAGLISGTFFVGYMLATPFLVGLTDRIDTRRIYLLATMLACAGSLGFALFAQGLLSAVFFQVLVGAGLAGTYMPGLRLLTDHFRGAVPSRGVAFYTATFGLGTTGSLLLAGALEPVGWQWAFFAAAVGPFIAGPLIFFSFPARPPQGSDAPPVPVFDFRPVLRNREAMGYILGYAAHCWELFGLRSWLPAFFAFSLGLTATEGGFWFGAASLAAWVNMLGPLASIFGNEAAVKRGRRRLILSAMTGSGLLACLVGFSAPLPIILVFILTTLYFLCVMGDSAALTAGMVAASEPGRKGAAMALHSLMGFGAGFLAPLAFGSVLDAAGGNESVTAWGLAFAALGVWSLVAVGLMVLRKIFSSS</sequence>
<keyword evidence="2" id="KW-1003">Cell membrane</keyword>
<evidence type="ECO:0000259" key="7">
    <source>
        <dbReference type="PROSITE" id="PS50850"/>
    </source>
</evidence>
<feature type="transmembrane region" description="Helical" evidence="6">
    <location>
        <begin position="139"/>
        <end position="159"/>
    </location>
</feature>
<dbReference type="PANTHER" id="PTHR43124">
    <property type="entry name" value="PURINE EFFLUX PUMP PBUE"/>
    <property type="match status" value="1"/>
</dbReference>